<gene>
    <name evidence="1" type="ORF">Pmar_PMAR009775</name>
</gene>
<evidence type="ECO:0000313" key="1">
    <source>
        <dbReference type="EMBL" id="EER01376.1"/>
    </source>
</evidence>
<dbReference type="SUPFAM" id="SSF53098">
    <property type="entry name" value="Ribonuclease H-like"/>
    <property type="match status" value="1"/>
</dbReference>
<dbReference type="Gene3D" id="3.30.420.10">
    <property type="entry name" value="Ribonuclease H-like superfamily/Ribonuclease H"/>
    <property type="match status" value="1"/>
</dbReference>
<evidence type="ECO:0000313" key="2">
    <source>
        <dbReference type="Proteomes" id="UP000007800"/>
    </source>
</evidence>
<dbReference type="GeneID" id="9039845"/>
<keyword evidence="2" id="KW-1185">Reference proteome</keyword>
<protein>
    <submittedName>
        <fullName evidence="1">Uncharacterized protein</fullName>
    </submittedName>
</protein>
<reference evidence="1 2" key="1">
    <citation type="submission" date="2008-07" db="EMBL/GenBank/DDBJ databases">
        <authorList>
            <person name="El-Sayed N."/>
            <person name="Caler E."/>
            <person name="Inman J."/>
            <person name="Amedeo P."/>
            <person name="Hass B."/>
            <person name="Wortman J."/>
        </authorList>
    </citation>
    <scope>NUCLEOTIDE SEQUENCE [LARGE SCALE GENOMIC DNA]</scope>
    <source>
        <strain evidence="2">ATCC 50983 / TXsc</strain>
    </source>
</reference>
<dbReference type="InterPro" id="IPR036397">
    <property type="entry name" value="RNaseH_sf"/>
</dbReference>
<sequence>MGQAVPDSCVTEREFRYSTLAAVNHFHLSAVVSAARDVISCCIACRLAYAVRGWHSPPGYGDGELTAEEMSKYPPYTFATADVIALGEGIKAVSVQCRFTRHCIWRDLPSGVESTANVVSTLMRIQAITGGMKILWVDCASYFRSREFRESSWTKLSAEVRLLPRPAPWTGSHERHHRSMLNYLRNITRNSAGRVRLLSPIDRETLYDRVALTHNTMPLGGYIVCGPELRYLCPDLLAYGHVRTLGASAVIKVEVPQLPYRICRQTRQVYLSEVWSRIKKTNADVCPRLRAGYGDLDPGRTVLVYVPTPRKLAQPFVIAHVVQRINNRVEVVHPTGARTKEHCYNVVPLSRHPTDYTTREQGPSLIDLRLRVWVIDASGQGEWYEGQVVDQSGLMEVLVRWSNGDPEEWLDLETENWSPLFDDGDISP</sequence>
<accession>C5LPG7</accession>
<dbReference type="OrthoDB" id="10464472at2759"/>
<dbReference type="RefSeq" id="XP_002768658.1">
    <property type="nucleotide sequence ID" value="XM_002768612.1"/>
</dbReference>
<dbReference type="OMA" id="HCYNVVP"/>
<dbReference type="EMBL" id="GG684148">
    <property type="protein sequence ID" value="EER01376.1"/>
    <property type="molecule type" value="Genomic_DNA"/>
</dbReference>
<organism evidence="2">
    <name type="scientific">Perkinsus marinus (strain ATCC 50983 / TXsc)</name>
    <dbReference type="NCBI Taxonomy" id="423536"/>
    <lineage>
        <taxon>Eukaryota</taxon>
        <taxon>Sar</taxon>
        <taxon>Alveolata</taxon>
        <taxon>Perkinsozoa</taxon>
        <taxon>Perkinsea</taxon>
        <taxon>Perkinsida</taxon>
        <taxon>Perkinsidae</taxon>
        <taxon>Perkinsus</taxon>
    </lineage>
</organism>
<dbReference type="AlphaFoldDB" id="C5LPG7"/>
<dbReference type="InterPro" id="IPR012337">
    <property type="entry name" value="RNaseH-like_sf"/>
</dbReference>
<dbReference type="InParanoid" id="C5LPG7"/>
<dbReference type="Proteomes" id="UP000007800">
    <property type="component" value="Unassembled WGS sequence"/>
</dbReference>
<proteinExistence type="predicted"/>
<name>C5LPG7_PERM5</name>
<dbReference type="GO" id="GO:0003676">
    <property type="term" value="F:nucleic acid binding"/>
    <property type="evidence" value="ECO:0007669"/>
    <property type="project" value="InterPro"/>
</dbReference>